<organism evidence="1">
    <name type="scientific">Rhizophora mucronata</name>
    <name type="common">Asiatic mangrove</name>
    <dbReference type="NCBI Taxonomy" id="61149"/>
    <lineage>
        <taxon>Eukaryota</taxon>
        <taxon>Viridiplantae</taxon>
        <taxon>Streptophyta</taxon>
        <taxon>Embryophyta</taxon>
        <taxon>Tracheophyta</taxon>
        <taxon>Spermatophyta</taxon>
        <taxon>Magnoliopsida</taxon>
        <taxon>eudicotyledons</taxon>
        <taxon>Gunneridae</taxon>
        <taxon>Pentapetalae</taxon>
        <taxon>rosids</taxon>
        <taxon>fabids</taxon>
        <taxon>Malpighiales</taxon>
        <taxon>Rhizophoraceae</taxon>
        <taxon>Rhizophora</taxon>
    </lineage>
</organism>
<proteinExistence type="predicted"/>
<reference evidence="1" key="1">
    <citation type="submission" date="2018-02" db="EMBL/GenBank/DDBJ databases">
        <title>Rhizophora mucronata_Transcriptome.</title>
        <authorList>
            <person name="Meera S.P."/>
            <person name="Sreeshan A."/>
            <person name="Augustine A."/>
        </authorList>
    </citation>
    <scope>NUCLEOTIDE SEQUENCE</scope>
    <source>
        <tissue evidence="1">Leaf</tissue>
    </source>
</reference>
<dbReference type="AlphaFoldDB" id="A0A2P2PCQ4"/>
<name>A0A2P2PCQ4_RHIMU</name>
<protein>
    <submittedName>
        <fullName evidence="1">Uncharacterized protein</fullName>
    </submittedName>
</protein>
<sequence>MSTRERTMTNGLGEHIHVVSSICEGGWRVQLSFM</sequence>
<accession>A0A2P2PCQ4</accession>
<dbReference type="EMBL" id="GGEC01071989">
    <property type="protein sequence ID" value="MBX52473.1"/>
    <property type="molecule type" value="Transcribed_RNA"/>
</dbReference>
<evidence type="ECO:0000313" key="1">
    <source>
        <dbReference type="EMBL" id="MBX52473.1"/>
    </source>
</evidence>